<dbReference type="RefSeq" id="WP_114402337.1">
    <property type="nucleotide sequence ID" value="NZ_QPGB01000002.1"/>
</dbReference>
<dbReference type="PANTHER" id="PTHR11592">
    <property type="entry name" value="GLUTATHIONE PEROXIDASE"/>
    <property type="match status" value="1"/>
</dbReference>
<dbReference type="GO" id="GO:0034599">
    <property type="term" value="P:cellular response to oxidative stress"/>
    <property type="evidence" value="ECO:0007669"/>
    <property type="project" value="TreeGrafter"/>
</dbReference>
<accession>A0A368L3W3</accession>
<dbReference type="PIRSF" id="PIRSF000303">
    <property type="entry name" value="Glutathion_perox"/>
    <property type="match status" value="1"/>
</dbReference>
<evidence type="ECO:0000313" key="6">
    <source>
        <dbReference type="EMBL" id="RCS58254.1"/>
    </source>
</evidence>
<organism evidence="6 7">
    <name type="scientific">Parvibium lacunae</name>
    <dbReference type="NCBI Taxonomy" id="1888893"/>
    <lineage>
        <taxon>Bacteria</taxon>
        <taxon>Pseudomonadati</taxon>
        <taxon>Pseudomonadota</taxon>
        <taxon>Betaproteobacteria</taxon>
        <taxon>Burkholderiales</taxon>
        <taxon>Alcaligenaceae</taxon>
        <taxon>Parvibium</taxon>
    </lineage>
</organism>
<comment type="similarity">
    <text evidence="1 5">Belongs to the glutathione peroxidase family.</text>
</comment>
<dbReference type="PROSITE" id="PS51355">
    <property type="entry name" value="GLUTATHIONE_PEROXID_3"/>
    <property type="match status" value="1"/>
</dbReference>
<proteinExistence type="inferred from homology"/>
<evidence type="ECO:0000313" key="7">
    <source>
        <dbReference type="Proteomes" id="UP000252357"/>
    </source>
</evidence>
<gene>
    <name evidence="6" type="ORF">DU000_05365</name>
</gene>
<sequence length="163" mass="18073">MTQTVFEFSLQTLQGDPFPLANYHGQVLLIVNTASACGFTPQYEGLQALHERYEAAGLRVIGVPCNQFGGQEPGDAASIQTFCSTRYHVTFPLLQKVAVNGPQAEPLFTWLKQQAPGLLGSQAIKWNFTKFLVNRQGERVMRFAPQTSPAELANTIEEWLTAR</sequence>
<evidence type="ECO:0000256" key="5">
    <source>
        <dbReference type="RuleBase" id="RU000499"/>
    </source>
</evidence>
<dbReference type="InterPro" id="IPR036249">
    <property type="entry name" value="Thioredoxin-like_sf"/>
</dbReference>
<dbReference type="PROSITE" id="PS00460">
    <property type="entry name" value="GLUTATHIONE_PEROXID_1"/>
    <property type="match status" value="1"/>
</dbReference>
<dbReference type="PANTHER" id="PTHR11592:SF78">
    <property type="entry name" value="GLUTATHIONE PEROXIDASE"/>
    <property type="match status" value="1"/>
</dbReference>
<comment type="caution">
    <text evidence="6">The sequence shown here is derived from an EMBL/GenBank/DDBJ whole genome shotgun (WGS) entry which is preliminary data.</text>
</comment>
<protein>
    <recommendedName>
        <fullName evidence="5">Glutathione peroxidase</fullName>
    </recommendedName>
</protein>
<evidence type="ECO:0000256" key="4">
    <source>
        <dbReference type="PIRSR" id="PIRSR000303-1"/>
    </source>
</evidence>
<keyword evidence="7" id="KW-1185">Reference proteome</keyword>
<dbReference type="AlphaFoldDB" id="A0A368L3W3"/>
<reference evidence="6 7" key="1">
    <citation type="journal article" date="2018" name="Int. J. Syst. Evol. Microbiol.">
        <title>Parvibium lacunae gen. nov., sp. nov., a new member of the family Alcaligenaceae isolated from a freshwater pond.</title>
        <authorList>
            <person name="Chen W.M."/>
            <person name="Xie P.B."/>
            <person name="Hsu M.Y."/>
            <person name="Sheu S.Y."/>
        </authorList>
    </citation>
    <scope>NUCLEOTIDE SEQUENCE [LARGE SCALE GENOMIC DNA]</scope>
    <source>
        <strain evidence="6 7">KMB9</strain>
    </source>
</reference>
<dbReference type="PRINTS" id="PR01011">
    <property type="entry name" value="GLUTPROXDASE"/>
</dbReference>
<dbReference type="InterPro" id="IPR029759">
    <property type="entry name" value="GPX_AS"/>
</dbReference>
<dbReference type="Pfam" id="PF00255">
    <property type="entry name" value="GSHPx"/>
    <property type="match status" value="1"/>
</dbReference>
<evidence type="ECO:0000256" key="1">
    <source>
        <dbReference type="ARBA" id="ARBA00006926"/>
    </source>
</evidence>
<evidence type="ECO:0000256" key="2">
    <source>
        <dbReference type="ARBA" id="ARBA00022559"/>
    </source>
</evidence>
<keyword evidence="2 5" id="KW-0575">Peroxidase</keyword>
<dbReference type="EMBL" id="QPGB01000002">
    <property type="protein sequence ID" value="RCS58254.1"/>
    <property type="molecule type" value="Genomic_DNA"/>
</dbReference>
<dbReference type="CDD" id="cd00340">
    <property type="entry name" value="GSH_Peroxidase"/>
    <property type="match status" value="1"/>
</dbReference>
<evidence type="ECO:0000256" key="3">
    <source>
        <dbReference type="ARBA" id="ARBA00023002"/>
    </source>
</evidence>
<dbReference type="Gene3D" id="3.40.30.10">
    <property type="entry name" value="Glutaredoxin"/>
    <property type="match status" value="1"/>
</dbReference>
<dbReference type="OrthoDB" id="9785502at2"/>
<dbReference type="InterPro" id="IPR000889">
    <property type="entry name" value="Glutathione_peroxidase"/>
</dbReference>
<dbReference type="FunFam" id="3.40.30.10:FF:000010">
    <property type="entry name" value="Glutathione peroxidase"/>
    <property type="match status" value="1"/>
</dbReference>
<dbReference type="SUPFAM" id="SSF52833">
    <property type="entry name" value="Thioredoxin-like"/>
    <property type="match status" value="1"/>
</dbReference>
<dbReference type="GO" id="GO:0004601">
    <property type="term" value="F:peroxidase activity"/>
    <property type="evidence" value="ECO:0007669"/>
    <property type="project" value="UniProtKB-KW"/>
</dbReference>
<feature type="active site" evidence="4">
    <location>
        <position position="37"/>
    </location>
</feature>
<name>A0A368L3W3_9BURK</name>
<keyword evidence="3 5" id="KW-0560">Oxidoreductase</keyword>
<dbReference type="Proteomes" id="UP000252357">
    <property type="component" value="Unassembled WGS sequence"/>
</dbReference>